<feature type="compositionally biased region" description="Low complexity" evidence="6">
    <location>
        <begin position="282"/>
        <end position="309"/>
    </location>
</feature>
<dbReference type="SMART" id="SM00451">
    <property type="entry name" value="ZnF_U1"/>
    <property type="match status" value="2"/>
</dbReference>
<keyword evidence="3" id="KW-0863">Zinc-finger</keyword>
<evidence type="ECO:0000256" key="5">
    <source>
        <dbReference type="ARBA" id="ARBA00023242"/>
    </source>
</evidence>
<evidence type="ECO:0000313" key="9">
    <source>
        <dbReference type="Proteomes" id="UP001164746"/>
    </source>
</evidence>
<keyword evidence="9" id="KW-1185">Reference proteome</keyword>
<feature type="compositionally biased region" description="Basic and acidic residues" evidence="6">
    <location>
        <begin position="1113"/>
        <end position="1133"/>
    </location>
</feature>
<feature type="compositionally biased region" description="Basic and acidic residues" evidence="6">
    <location>
        <begin position="758"/>
        <end position="796"/>
    </location>
</feature>
<feature type="region of interest" description="Disordered" evidence="6">
    <location>
        <begin position="545"/>
        <end position="820"/>
    </location>
</feature>
<feature type="compositionally biased region" description="Polar residues" evidence="6">
    <location>
        <begin position="271"/>
        <end position="281"/>
    </location>
</feature>
<reference evidence="8" key="1">
    <citation type="submission" date="2022-11" db="EMBL/GenBank/DDBJ databases">
        <title>Centuries of genome instability and evolution in soft-shell clam transmissible cancer (bioRxiv).</title>
        <authorList>
            <person name="Hart S.F.M."/>
            <person name="Yonemitsu M.A."/>
            <person name="Giersch R.M."/>
            <person name="Beal B.F."/>
            <person name="Arriagada G."/>
            <person name="Davis B.W."/>
            <person name="Ostrander E.A."/>
            <person name="Goff S.P."/>
            <person name="Metzger M.J."/>
        </authorList>
    </citation>
    <scope>NUCLEOTIDE SEQUENCE</scope>
    <source>
        <strain evidence="8">MELC-2E11</strain>
        <tissue evidence="8">Siphon/mantle</tissue>
    </source>
</reference>
<feature type="region of interest" description="Disordered" evidence="6">
    <location>
        <begin position="1088"/>
        <end position="1283"/>
    </location>
</feature>
<feature type="compositionally biased region" description="Low complexity" evidence="6">
    <location>
        <begin position="27"/>
        <end position="43"/>
    </location>
</feature>
<feature type="compositionally biased region" description="Basic and acidic residues" evidence="6">
    <location>
        <begin position="1154"/>
        <end position="1168"/>
    </location>
</feature>
<feature type="compositionally biased region" description="Basic and acidic residues" evidence="6">
    <location>
        <begin position="413"/>
        <end position="424"/>
    </location>
</feature>
<feature type="compositionally biased region" description="Polar residues" evidence="6">
    <location>
        <begin position="1138"/>
        <end position="1152"/>
    </location>
</feature>
<feature type="compositionally biased region" description="Basic residues" evidence="6">
    <location>
        <begin position="1274"/>
        <end position="1283"/>
    </location>
</feature>
<feature type="compositionally biased region" description="Polar residues" evidence="6">
    <location>
        <begin position="561"/>
        <end position="572"/>
    </location>
</feature>
<evidence type="ECO:0000256" key="2">
    <source>
        <dbReference type="ARBA" id="ARBA00022723"/>
    </source>
</evidence>
<feature type="compositionally biased region" description="Acidic residues" evidence="6">
    <location>
        <begin position="1225"/>
        <end position="1248"/>
    </location>
</feature>
<feature type="compositionally biased region" description="Basic and acidic residues" evidence="6">
    <location>
        <begin position="584"/>
        <end position="621"/>
    </location>
</feature>
<comment type="subcellular location">
    <subcellularLocation>
        <location evidence="1">Nucleus</location>
    </subcellularLocation>
</comment>
<evidence type="ECO:0000313" key="8">
    <source>
        <dbReference type="EMBL" id="WAR31710.1"/>
    </source>
</evidence>
<dbReference type="InterPro" id="IPR003604">
    <property type="entry name" value="Matrin/U1-like-C_Znf_C2H2"/>
</dbReference>
<feature type="compositionally biased region" description="Basic and acidic residues" evidence="6">
    <location>
        <begin position="809"/>
        <end position="820"/>
    </location>
</feature>
<dbReference type="EMBL" id="CP111028">
    <property type="protein sequence ID" value="WAR31710.1"/>
    <property type="molecule type" value="Genomic_DNA"/>
</dbReference>
<feature type="domain" description="Matrin-type" evidence="7">
    <location>
        <begin position="1051"/>
        <end position="1082"/>
    </location>
</feature>
<dbReference type="PROSITE" id="PS50171">
    <property type="entry name" value="ZF_MATRIN"/>
    <property type="match status" value="1"/>
</dbReference>
<gene>
    <name evidence="8" type="ORF">MAR_034252</name>
</gene>
<keyword evidence="5" id="KW-0539">Nucleus</keyword>
<dbReference type="InterPro" id="IPR000690">
    <property type="entry name" value="Matrin/U1-C_Znf_C2H2"/>
</dbReference>
<accession>A0ABY7GCA7</accession>
<keyword evidence="4" id="KW-0862">Zinc</keyword>
<feature type="compositionally biased region" description="Low complexity" evidence="6">
    <location>
        <begin position="987"/>
        <end position="1021"/>
    </location>
</feature>
<evidence type="ECO:0000256" key="6">
    <source>
        <dbReference type="SAM" id="MobiDB-lite"/>
    </source>
</evidence>
<protein>
    <submittedName>
        <fullName evidence="8">MATR3-like protein</fullName>
    </submittedName>
</protein>
<feature type="compositionally biased region" description="Polar residues" evidence="6">
    <location>
        <begin position="104"/>
        <end position="129"/>
    </location>
</feature>
<feature type="region of interest" description="Disordered" evidence="6">
    <location>
        <begin position="962"/>
        <end position="1029"/>
    </location>
</feature>
<feature type="compositionally biased region" description="Basic and acidic residues" evidence="6">
    <location>
        <begin position="637"/>
        <end position="690"/>
    </location>
</feature>
<feature type="compositionally biased region" description="Basic and acidic residues" evidence="6">
    <location>
        <begin position="968"/>
        <end position="981"/>
    </location>
</feature>
<sequence>MIHNRPMNNAQGLLGQRPQLGPTQGYGQPHPQGRGQTGPRGPHFGQANQAIGRRPGGNEGLLGRAPAENQRRVSISQSSQSLLETPASSLAGNIPHSRPYEPQSIHQALSSQSHNKPTAQMGYNQAGHYQQQQQHQHHASAGLPADSNYYEADMPEEQYGETPYDQDPYAEQAYAEQQYEAPAYAEPEETYPELYAEPETGYYEEDMRAGLMEYAAEQVQEPTVEDYAAHTPYAEEQYVAPGPRPGPSQRNQGRMRPETVEESADYVPYNRQDQQFGNSRSGPQNQLGGKQLQQQYGGHQQQQQQHQPKSLLGAPPHMRSQTQKTPIQHRMKLEAPGTFGHPQQQHPSGAGMMEAHDHRNQGRGLLDTPDVHGHRDGLLQSPEPRRGGRGLLEHLPMQPPVKPEILQPGSGDRGPRSNERERRGGSRNSRWQPNEEEGSNITEQMERASRLMDRGRGRDRGVGQEIGRGQERGRGSKQNEQIDLLSKASIQMQLLEEEKARMVDIEQQERIMMMQQQQALIVQQQQAQLLQQQQLFQQQQQAQSLLGMPGSGSGNIPSLLDMSTSRGVQSQLGKRPGMPAMAVDNKRPKVKHDVRSRDRQTSSRDKDRSNDIRRRSPDRSRDRRSRPRHSPVSATNKPRDRKDSGRDSRRGSHQGSNRDRGRNDKKSADDKKKSDKNTGKPSDKKEDRKSAGSGKTGSTVDNKMRVTMEITEEYDPANPTEGVIPMQTGDAEVKQEPSTVKEKDSGIKAEAVAAKTPAENKENPAKEGVKDDKGDNSDKDEKKGDKSDTGKEDKQDISLTVTVNKKGRSVNDSDKDSDSKSKKKRMYTCQVCTIDCFDMEFFPTHEWPETSNEYERGYHGAGVHPGPCQISPSKVKDNHCRTCDKKYIGAFKEHKMTPEHKARDDRAKAGCKICKVTSFSGFPDLRKHLESAWHRKNKRALKSEDQEKDELADLVTLDTVGFDDDAAGDGKKTKSANKDSMNEAVKSPSAPSTPTTSSTSSVPSAPSVPSTPSAPSVSSTPQKTEEELEMPGDYEATVCYGQSFIVPVYGFFCKVCSKFYNNEQAAKVTHCQSKPHYEKVKTAIAKKLNAKKAKATPAKTSTSDNSANQSETNSRRESRAESSNEDQAGKSNEEAQDGESNTKNETSGNSKEALNGEDKEAAEGEKTPTEGIETNEEGSKDGSTGTEGEKSDNPDNTDTPEQKEDNKPDEESNPGETTMDKGGDEETAGEDMEKNEEESGETMEDGESQEMFVNVSEKSSTPKAKRGGASGRGPRARRGRKNN</sequence>
<feature type="compositionally biased region" description="Basic and acidic residues" evidence="6">
    <location>
        <begin position="1200"/>
        <end position="1210"/>
    </location>
</feature>
<feature type="compositionally biased region" description="Low complexity" evidence="6">
    <location>
        <begin position="74"/>
        <end position="83"/>
    </location>
</feature>
<feature type="compositionally biased region" description="Polar residues" evidence="6">
    <location>
        <begin position="1"/>
        <end position="11"/>
    </location>
</feature>
<evidence type="ECO:0000256" key="1">
    <source>
        <dbReference type="ARBA" id="ARBA00004123"/>
    </source>
</evidence>
<keyword evidence="2" id="KW-0479">Metal-binding</keyword>
<dbReference type="PANTHER" id="PTHR15491">
    <property type="match status" value="1"/>
</dbReference>
<feature type="compositionally biased region" description="Basic and acidic residues" evidence="6">
    <location>
        <begin position="444"/>
        <end position="474"/>
    </location>
</feature>
<evidence type="ECO:0000256" key="4">
    <source>
        <dbReference type="ARBA" id="ARBA00022833"/>
    </source>
</evidence>
<dbReference type="PANTHER" id="PTHR15491:SF9">
    <property type="entry name" value="CIP1-INTERACTING ZINC FINGER PROTEIN"/>
    <property type="match status" value="1"/>
</dbReference>
<proteinExistence type="predicted"/>
<feature type="region of interest" description="Disordered" evidence="6">
    <location>
        <begin position="235"/>
        <end position="479"/>
    </location>
</feature>
<feature type="compositionally biased region" description="Basic and acidic residues" evidence="6">
    <location>
        <begin position="731"/>
        <end position="747"/>
    </location>
</feature>
<feature type="region of interest" description="Disordered" evidence="6">
    <location>
        <begin position="1"/>
        <end position="148"/>
    </location>
</feature>
<dbReference type="InterPro" id="IPR026811">
    <property type="entry name" value="CIZ1"/>
</dbReference>
<organism evidence="8 9">
    <name type="scientific">Mya arenaria</name>
    <name type="common">Soft-shell clam</name>
    <dbReference type="NCBI Taxonomy" id="6604"/>
    <lineage>
        <taxon>Eukaryota</taxon>
        <taxon>Metazoa</taxon>
        <taxon>Spiralia</taxon>
        <taxon>Lophotrochozoa</taxon>
        <taxon>Mollusca</taxon>
        <taxon>Bivalvia</taxon>
        <taxon>Autobranchia</taxon>
        <taxon>Heteroconchia</taxon>
        <taxon>Euheterodonta</taxon>
        <taxon>Imparidentia</taxon>
        <taxon>Neoheterodontei</taxon>
        <taxon>Myida</taxon>
        <taxon>Myoidea</taxon>
        <taxon>Myidae</taxon>
        <taxon>Mya</taxon>
    </lineage>
</organism>
<dbReference type="Proteomes" id="UP001164746">
    <property type="component" value="Chromosome 17"/>
</dbReference>
<evidence type="ECO:0000259" key="7">
    <source>
        <dbReference type="PROSITE" id="PS50171"/>
    </source>
</evidence>
<evidence type="ECO:0000256" key="3">
    <source>
        <dbReference type="ARBA" id="ARBA00022771"/>
    </source>
</evidence>
<name>A0ABY7GCA7_MYAAR</name>